<dbReference type="Proteomes" id="UP000027456">
    <property type="component" value="Unassembled WGS sequence"/>
</dbReference>
<dbReference type="InterPro" id="IPR000719">
    <property type="entry name" value="Prot_kinase_dom"/>
</dbReference>
<sequence>MRYTTTLRNLLSRLQKTQTEPISRLPIEILLYIFYLCPVSDVVRFIRVNKYFYQKLHPLLFETLNFHADKSPKRSIAACTLILRNPSLGKAVLRFDPAGGAKPLPSDKAERLSQLQADAIAHMPNLVDLNVRGLAILPYHLEQIAYRPVENLRRLTLMQAIPDDWLSVVPELVRAHPKLTELRLGTTLKDDQFVDGSWQRFTLDRTDAPHLRSFTGSLPVLEDLLQDTKERQQEVKESVEPITHATIASPILLHEHFENLSVLKASGSSLRSFQCRVVVANWHAMETIAKAMPQLEVLKLHVLANFKRNRFVEFINQVEGLERFTHLRELHLDSRDVTTFYQTAFAKKGAEQAVIEKLSRDCETLRVIIMPPYRPWIMQPDGNWNALSGQELSDYIHFMRDMEDMGPEIAVSVGLPPEASGSSHLPTDINWAIHSPLEIPSPVDLHEEEWHELSDAESMSSSLSDGSANLLNDTPTALDTCTLAAKDQASSGSEHQYAAREIVRLLALHGCENLTDHIDEESFIDFPITGGAFGDVYRGSLRGGLKVAVKTPRILLHTLSENPEFLKDVAREIHTWKKCDHPHVLHFLGLVVFRGRIGMVAPWMDYGNLTSYLRRTMSVDRCKLCTEVCEGVAYLHTIGIVHGDLKGENILISSEGAAVVSDFGGSLLKNRSLKIMPLEKGLSLTSRWAAPELFEADDEDPANTKGSDIYALGMTILEAISGRPPWYWITRDVSIIRQVCSPRNRHKRPVDEIPVGSRDGDKLWNLLVSCWSFEPNARPTALEVGDIMMHITPGGLKVYPPPIVGGRCALFNGL</sequence>
<comment type="caution">
    <text evidence="3">The sequence shown here is derived from an EMBL/GenBank/DDBJ whole genome shotgun (WGS) entry which is preliminary data.</text>
</comment>
<accession>A0A074SFX3</accession>
<dbReference type="SUPFAM" id="SSF52047">
    <property type="entry name" value="RNI-like"/>
    <property type="match status" value="1"/>
</dbReference>
<dbReference type="SMART" id="SM00220">
    <property type="entry name" value="S_TKc"/>
    <property type="match status" value="1"/>
</dbReference>
<evidence type="ECO:0000259" key="2">
    <source>
        <dbReference type="PROSITE" id="PS50181"/>
    </source>
</evidence>
<dbReference type="PANTHER" id="PTHR44329">
    <property type="entry name" value="SERINE/THREONINE-PROTEIN KINASE TNNI3K-RELATED"/>
    <property type="match status" value="1"/>
</dbReference>
<name>A0A074SFX3_9AGAM</name>
<dbReference type="GO" id="GO:0004674">
    <property type="term" value="F:protein serine/threonine kinase activity"/>
    <property type="evidence" value="ECO:0007669"/>
    <property type="project" value="TreeGrafter"/>
</dbReference>
<dbReference type="CDD" id="cd09917">
    <property type="entry name" value="F-box_SF"/>
    <property type="match status" value="1"/>
</dbReference>
<dbReference type="PROSITE" id="PS50011">
    <property type="entry name" value="PROTEIN_KINASE_DOM"/>
    <property type="match status" value="1"/>
</dbReference>
<dbReference type="InterPro" id="IPR008271">
    <property type="entry name" value="Ser/Thr_kinase_AS"/>
</dbReference>
<keyword evidence="3" id="KW-0418">Kinase</keyword>
<evidence type="ECO:0000259" key="1">
    <source>
        <dbReference type="PROSITE" id="PS50011"/>
    </source>
</evidence>
<dbReference type="GO" id="GO:0005524">
    <property type="term" value="F:ATP binding"/>
    <property type="evidence" value="ECO:0007669"/>
    <property type="project" value="InterPro"/>
</dbReference>
<protein>
    <submittedName>
        <fullName evidence="3">Tyrosine kinase catalytic domain protein</fullName>
    </submittedName>
</protein>
<dbReference type="InterPro" id="IPR036047">
    <property type="entry name" value="F-box-like_dom_sf"/>
</dbReference>
<dbReference type="PROSITE" id="PS50181">
    <property type="entry name" value="FBOX"/>
    <property type="match status" value="1"/>
</dbReference>
<dbReference type="InterPro" id="IPR032675">
    <property type="entry name" value="LRR_dom_sf"/>
</dbReference>
<feature type="domain" description="F-box" evidence="2">
    <location>
        <begin position="19"/>
        <end position="64"/>
    </location>
</feature>
<organism evidence="3 4">
    <name type="scientific">Rhizoctonia solani 123E</name>
    <dbReference type="NCBI Taxonomy" id="1423351"/>
    <lineage>
        <taxon>Eukaryota</taxon>
        <taxon>Fungi</taxon>
        <taxon>Dikarya</taxon>
        <taxon>Basidiomycota</taxon>
        <taxon>Agaricomycotina</taxon>
        <taxon>Agaricomycetes</taxon>
        <taxon>Cantharellales</taxon>
        <taxon>Ceratobasidiaceae</taxon>
        <taxon>Rhizoctonia</taxon>
    </lineage>
</organism>
<dbReference type="Gene3D" id="3.80.10.10">
    <property type="entry name" value="Ribonuclease Inhibitor"/>
    <property type="match status" value="1"/>
</dbReference>
<dbReference type="InterPro" id="IPR001810">
    <property type="entry name" value="F-box_dom"/>
</dbReference>
<dbReference type="InterPro" id="IPR051681">
    <property type="entry name" value="Ser/Thr_Kinases-Pseudokinases"/>
</dbReference>
<dbReference type="STRING" id="1423351.A0A074SFX3"/>
<evidence type="ECO:0000313" key="3">
    <source>
        <dbReference type="EMBL" id="KEP48947.1"/>
    </source>
</evidence>
<dbReference type="OrthoDB" id="3256484at2759"/>
<feature type="domain" description="Protein kinase" evidence="1">
    <location>
        <begin position="522"/>
        <end position="793"/>
    </location>
</feature>
<keyword evidence="3" id="KW-0808">Transferase</keyword>
<dbReference type="PROSITE" id="PS00108">
    <property type="entry name" value="PROTEIN_KINASE_ST"/>
    <property type="match status" value="1"/>
</dbReference>
<dbReference type="Gene3D" id="1.10.510.10">
    <property type="entry name" value="Transferase(Phosphotransferase) domain 1"/>
    <property type="match status" value="1"/>
</dbReference>
<dbReference type="HOGENOM" id="CLU_346874_0_0_1"/>
<dbReference type="AlphaFoldDB" id="A0A074SFX3"/>
<dbReference type="SUPFAM" id="SSF81383">
    <property type="entry name" value="F-box domain"/>
    <property type="match status" value="1"/>
</dbReference>
<evidence type="ECO:0000313" key="4">
    <source>
        <dbReference type="Proteomes" id="UP000027456"/>
    </source>
</evidence>
<reference evidence="3 4" key="1">
    <citation type="submission" date="2013-12" db="EMBL/GenBank/DDBJ databases">
        <authorList>
            <person name="Cubeta M."/>
            <person name="Pakala S."/>
            <person name="Fedorova N."/>
            <person name="Thomas E."/>
            <person name="Dean R."/>
            <person name="Jabaji S."/>
            <person name="Neate S."/>
            <person name="Toda T."/>
            <person name="Tavantzis S."/>
            <person name="Vilgalys R."/>
            <person name="Bharathan N."/>
            <person name="Pakala S."/>
            <person name="Losada L.S."/>
            <person name="Zafar N."/>
            <person name="Nierman W."/>
        </authorList>
    </citation>
    <scope>NUCLEOTIDE SEQUENCE [LARGE SCALE GENOMIC DNA]</scope>
    <source>
        <strain evidence="3 4">123E</strain>
    </source>
</reference>
<dbReference type="InterPro" id="IPR001245">
    <property type="entry name" value="Ser-Thr/Tyr_kinase_cat_dom"/>
</dbReference>
<proteinExistence type="predicted"/>
<dbReference type="SUPFAM" id="SSF56112">
    <property type="entry name" value="Protein kinase-like (PK-like)"/>
    <property type="match status" value="1"/>
</dbReference>
<gene>
    <name evidence="3" type="ORF">V565_111640</name>
</gene>
<dbReference type="Pfam" id="PF07714">
    <property type="entry name" value="PK_Tyr_Ser-Thr"/>
    <property type="match status" value="1"/>
</dbReference>
<dbReference type="PANTHER" id="PTHR44329:SF214">
    <property type="entry name" value="PROTEIN KINASE DOMAIN-CONTAINING PROTEIN"/>
    <property type="match status" value="1"/>
</dbReference>
<dbReference type="EMBL" id="AZST01000430">
    <property type="protein sequence ID" value="KEP48947.1"/>
    <property type="molecule type" value="Genomic_DNA"/>
</dbReference>
<keyword evidence="4" id="KW-1185">Reference proteome</keyword>
<dbReference type="InterPro" id="IPR011009">
    <property type="entry name" value="Kinase-like_dom_sf"/>
</dbReference>